<evidence type="ECO:0000313" key="2">
    <source>
        <dbReference type="Proteomes" id="UP000008634"/>
    </source>
</evidence>
<organism evidence="1 2">
    <name type="scientific">Cellulophaga algicola (strain DSM 14237 / IC166 / ACAM 630)</name>
    <dbReference type="NCBI Taxonomy" id="688270"/>
    <lineage>
        <taxon>Bacteria</taxon>
        <taxon>Pseudomonadati</taxon>
        <taxon>Bacteroidota</taxon>
        <taxon>Flavobacteriia</taxon>
        <taxon>Flavobacteriales</taxon>
        <taxon>Flavobacteriaceae</taxon>
        <taxon>Cellulophaga</taxon>
    </lineage>
</organism>
<dbReference type="OrthoDB" id="705210at2"/>
<dbReference type="EMBL" id="CP002453">
    <property type="protein sequence ID" value="ADV49252.1"/>
    <property type="molecule type" value="Genomic_DNA"/>
</dbReference>
<evidence type="ECO:0000313" key="1">
    <source>
        <dbReference type="EMBL" id="ADV49252.1"/>
    </source>
</evidence>
<dbReference type="RefSeq" id="WP_013550729.1">
    <property type="nucleotide sequence ID" value="NC_014934.1"/>
</dbReference>
<dbReference type="AlphaFoldDB" id="E6XF30"/>
<dbReference type="PROSITE" id="PS51257">
    <property type="entry name" value="PROKAR_LIPOPROTEIN"/>
    <property type="match status" value="1"/>
</dbReference>
<keyword evidence="2" id="KW-1185">Reference proteome</keyword>
<dbReference type="HOGENOM" id="CLU_975545_0_0_10"/>
<protein>
    <submittedName>
        <fullName evidence="1">Uncharacterized protein</fullName>
    </submittedName>
</protein>
<proteinExistence type="predicted"/>
<reference evidence="1 2" key="1">
    <citation type="journal article" date="2010" name="Stand. Genomic Sci.">
        <title>Complete genome sequence of Cellulophaga algicola type strain (IC166).</title>
        <authorList>
            <person name="Abt B."/>
            <person name="Lu M."/>
            <person name="Misra M."/>
            <person name="Han C."/>
            <person name="Nolan M."/>
            <person name="Lucas S."/>
            <person name="Hammon N."/>
            <person name="Deshpande S."/>
            <person name="Cheng J.F."/>
            <person name="Tapia R."/>
            <person name="Goodwin L."/>
            <person name="Pitluck S."/>
            <person name="Liolios K."/>
            <person name="Pagani I."/>
            <person name="Ivanova N."/>
            <person name="Mavromatis K."/>
            <person name="Ovchinikova G."/>
            <person name="Pati A."/>
            <person name="Chen A."/>
            <person name="Palaniappan K."/>
            <person name="Land M."/>
            <person name="Hauser L."/>
            <person name="Chang Y.J."/>
            <person name="Jeffries C.D."/>
            <person name="Detter J.C."/>
            <person name="Brambilla E."/>
            <person name="Rohde M."/>
            <person name="Tindall B.J."/>
            <person name="Goker M."/>
            <person name="Woyke T."/>
            <person name="Bristow J."/>
            <person name="Eisen J.A."/>
            <person name="Markowitz V."/>
            <person name="Hugenholtz P."/>
            <person name="Kyrpides N.C."/>
            <person name="Klenk H.P."/>
            <person name="Lapidus A."/>
        </authorList>
    </citation>
    <scope>NUCLEOTIDE SEQUENCE [LARGE SCALE GENOMIC DNA]</scope>
    <source>
        <strain evidence="2">DSM 14237 / IC166 / ACAM 630</strain>
    </source>
</reference>
<accession>E6XF30</accession>
<dbReference type="STRING" id="688270.Celal_1954"/>
<gene>
    <name evidence="1" type="ordered locus">Celal_1954</name>
</gene>
<name>E6XF30_CELAD</name>
<sequence>MKKIIYLNTIYFLLMGILFSCKQNNTVEEKNSQLITESVKNTVNQPEENQEEGNIKDFQGIWESFSYYLEHESEFKDFNKNKYYKVINGKRTLDIILINHKEDSININLGYLGFLNSFEPHSISSEEKLKNSLNDSGSLLVRYINTSKKYTTDDVEVSANFSRYFEITELFDDNFHYQGEPEKFSFMVDFALPESVFKTLKSLAIVNKFDYIEQFNIRNLSKKIKVKESKTFFYSEMFEATKRKAFLVKGDIAYLESISDNWVKVYYDGKMVTGGYLKRSDVEFL</sequence>
<dbReference type="KEGG" id="cao:Celal_1954"/>
<dbReference type="Proteomes" id="UP000008634">
    <property type="component" value="Chromosome"/>
</dbReference>